<name>A0A2Z7AR23_9LAMI</name>
<proteinExistence type="predicted"/>
<feature type="region of interest" description="Disordered" evidence="1">
    <location>
        <begin position="25"/>
        <end position="46"/>
    </location>
</feature>
<dbReference type="GO" id="GO:0009638">
    <property type="term" value="P:phototropism"/>
    <property type="evidence" value="ECO:0007669"/>
    <property type="project" value="InterPro"/>
</dbReference>
<dbReference type="OrthoDB" id="760005at2759"/>
<reference evidence="2 3" key="1">
    <citation type="journal article" date="2015" name="Proc. Natl. Acad. Sci. U.S.A.">
        <title>The resurrection genome of Boea hygrometrica: A blueprint for survival of dehydration.</title>
        <authorList>
            <person name="Xiao L."/>
            <person name="Yang G."/>
            <person name="Zhang L."/>
            <person name="Yang X."/>
            <person name="Zhao S."/>
            <person name="Ji Z."/>
            <person name="Zhou Q."/>
            <person name="Hu M."/>
            <person name="Wang Y."/>
            <person name="Chen M."/>
            <person name="Xu Y."/>
            <person name="Jin H."/>
            <person name="Xiao X."/>
            <person name="Hu G."/>
            <person name="Bao F."/>
            <person name="Hu Y."/>
            <person name="Wan P."/>
            <person name="Li L."/>
            <person name="Deng X."/>
            <person name="Kuang T."/>
            <person name="Xiang C."/>
            <person name="Zhu J.K."/>
            <person name="Oliver M.J."/>
            <person name="He Y."/>
        </authorList>
    </citation>
    <scope>NUCLEOTIDE SEQUENCE [LARGE SCALE GENOMIC DNA]</scope>
    <source>
        <strain evidence="3">cv. XS01</strain>
    </source>
</reference>
<keyword evidence="3" id="KW-1185">Reference proteome</keyword>
<dbReference type="Proteomes" id="UP000250235">
    <property type="component" value="Unassembled WGS sequence"/>
</dbReference>
<gene>
    <name evidence="2" type="ORF">F511_02221</name>
</gene>
<dbReference type="AlphaFoldDB" id="A0A2Z7AR23"/>
<protein>
    <submittedName>
        <fullName evidence="2">Protein PHYTOCHROME KINASE SUBSTRATE 3-like</fullName>
    </submittedName>
</protein>
<organism evidence="2 3">
    <name type="scientific">Dorcoceras hygrometricum</name>
    <dbReference type="NCBI Taxonomy" id="472368"/>
    <lineage>
        <taxon>Eukaryota</taxon>
        <taxon>Viridiplantae</taxon>
        <taxon>Streptophyta</taxon>
        <taxon>Embryophyta</taxon>
        <taxon>Tracheophyta</taxon>
        <taxon>Spermatophyta</taxon>
        <taxon>Magnoliopsida</taxon>
        <taxon>eudicotyledons</taxon>
        <taxon>Gunneridae</taxon>
        <taxon>Pentapetalae</taxon>
        <taxon>asterids</taxon>
        <taxon>lamiids</taxon>
        <taxon>Lamiales</taxon>
        <taxon>Gesneriaceae</taxon>
        <taxon>Didymocarpoideae</taxon>
        <taxon>Trichosporeae</taxon>
        <taxon>Loxocarpinae</taxon>
        <taxon>Dorcoceras</taxon>
    </lineage>
</organism>
<dbReference type="InterPro" id="IPR039615">
    <property type="entry name" value="PKS"/>
</dbReference>
<evidence type="ECO:0000313" key="3">
    <source>
        <dbReference type="Proteomes" id="UP000250235"/>
    </source>
</evidence>
<evidence type="ECO:0000256" key="1">
    <source>
        <dbReference type="SAM" id="MobiDB-lite"/>
    </source>
</evidence>
<keyword evidence="2" id="KW-0418">Kinase</keyword>
<dbReference type="EMBL" id="KV013932">
    <property type="protein sequence ID" value="KZV23320.1"/>
    <property type="molecule type" value="Genomic_DNA"/>
</dbReference>
<dbReference type="PANTHER" id="PTHR33781:SF3">
    <property type="entry name" value="PROTEIN PHYTOCHROME KINASE SUBSTRATE 3"/>
    <property type="match status" value="1"/>
</dbReference>
<dbReference type="PANTHER" id="PTHR33781">
    <property type="entry name" value="PROTEIN PHYTOCHROME KINASE SUBSTRATE 1-RELATED"/>
    <property type="match status" value="1"/>
</dbReference>
<sequence length="435" mass="47756">MENADDSTDLRVASFAYYLDSAKDNCKKSKSNSKLPLNDDSFSSSRDIQDSLTNRRVDSLSYRNTSENLVFKVPGPVQDPTASFSFCQEIPEDRKINVFDADKYFNMKPEHRAGVPKHGSKNKDIPFLAPNSRLGTQSLSSEESSRNSHAALFPGHGSRPNQKKTFGQRILGGFSCPGPCFHRKDVCINEIVADGTAYYGSKPTRVDTLAFIPPPDLVTVDTLAVMKQLQILEESRNSIEVFGSGSAAKWKRDVATNMERKLSMLTWDAIPKGSQSHRSSTIGHSTFCDDMASDASSDLFEIENISGSMYLPFTTTDQATDDQVSSCMSPISHYPPSEASIQWSVVTASAADFSSVLSFNDETSEDALGKNIAGGASSKTRGGEAKEGPKTRPGVGGILRCKNLRAVEVDENACLQVPNQDFHSRRERFYKELHV</sequence>
<keyword evidence="2" id="KW-0808">Transferase</keyword>
<dbReference type="GO" id="GO:0016301">
    <property type="term" value="F:kinase activity"/>
    <property type="evidence" value="ECO:0007669"/>
    <property type="project" value="UniProtKB-KW"/>
</dbReference>
<feature type="region of interest" description="Disordered" evidence="1">
    <location>
        <begin position="111"/>
        <end position="159"/>
    </location>
</feature>
<feature type="compositionally biased region" description="Basic and acidic residues" evidence="1">
    <location>
        <begin position="381"/>
        <end position="390"/>
    </location>
</feature>
<accession>A0A2Z7AR23</accession>
<feature type="region of interest" description="Disordered" evidence="1">
    <location>
        <begin position="367"/>
        <end position="394"/>
    </location>
</feature>
<evidence type="ECO:0000313" key="2">
    <source>
        <dbReference type="EMBL" id="KZV23320.1"/>
    </source>
</evidence>